<keyword evidence="2" id="KW-0479">Metal-binding</keyword>
<dbReference type="InterPro" id="IPR005844">
    <property type="entry name" value="A-D-PHexomutase_a/b/a-I"/>
</dbReference>
<dbReference type="PANTHER" id="PTHR22573">
    <property type="entry name" value="PHOSPHOHEXOMUTASE FAMILY MEMBER"/>
    <property type="match status" value="1"/>
</dbReference>
<dbReference type="Pfam" id="PF02878">
    <property type="entry name" value="PGM_PMM_I"/>
    <property type="match status" value="1"/>
</dbReference>
<proteinExistence type="inferred from homology"/>
<dbReference type="Proteomes" id="UP001234989">
    <property type="component" value="Chromosome 4"/>
</dbReference>
<evidence type="ECO:0000313" key="6">
    <source>
        <dbReference type="EMBL" id="WMV25136.1"/>
    </source>
</evidence>
<evidence type="ECO:0000256" key="4">
    <source>
        <dbReference type="ARBA" id="ARBA00023235"/>
    </source>
</evidence>
<evidence type="ECO:0000256" key="3">
    <source>
        <dbReference type="ARBA" id="ARBA00022842"/>
    </source>
</evidence>
<dbReference type="GO" id="GO:0005975">
    <property type="term" value="P:carbohydrate metabolic process"/>
    <property type="evidence" value="ECO:0007669"/>
    <property type="project" value="InterPro"/>
</dbReference>
<keyword evidence="7" id="KW-1185">Reference proteome</keyword>
<dbReference type="EMBL" id="CP133615">
    <property type="protein sequence ID" value="WMV25136.1"/>
    <property type="molecule type" value="Genomic_DNA"/>
</dbReference>
<evidence type="ECO:0000259" key="5">
    <source>
        <dbReference type="Pfam" id="PF02878"/>
    </source>
</evidence>
<evidence type="ECO:0000256" key="1">
    <source>
        <dbReference type="ARBA" id="ARBA00010231"/>
    </source>
</evidence>
<dbReference type="AlphaFoldDB" id="A0AAF0QQY2"/>
<dbReference type="PANTHER" id="PTHR22573:SF2">
    <property type="entry name" value="PHOSPHOGLUCOMUTASE"/>
    <property type="match status" value="1"/>
</dbReference>
<gene>
    <name evidence="6" type="ORF">MTR67_018521</name>
</gene>
<feature type="domain" description="Alpha-D-phosphohexomutase alpha/beta/alpha" evidence="5">
    <location>
        <begin position="35"/>
        <end position="124"/>
    </location>
</feature>
<comment type="similarity">
    <text evidence="1">Belongs to the phosphohexose mutase family.</text>
</comment>
<keyword evidence="4" id="KW-0413">Isomerase</keyword>
<reference evidence="6" key="1">
    <citation type="submission" date="2023-08" db="EMBL/GenBank/DDBJ databases">
        <title>A de novo genome assembly of Solanum verrucosum Schlechtendal, a Mexican diploid species geographically isolated from the other diploid A-genome species in potato relatives.</title>
        <authorList>
            <person name="Hosaka K."/>
        </authorList>
    </citation>
    <scope>NUCLEOTIDE SEQUENCE</scope>
    <source>
        <tissue evidence="6">Young leaves</tissue>
    </source>
</reference>
<protein>
    <recommendedName>
        <fullName evidence="5">Alpha-D-phosphohexomutase alpha/beta/alpha domain-containing protein</fullName>
    </recommendedName>
</protein>
<dbReference type="InterPro" id="IPR016055">
    <property type="entry name" value="A-D-PHexomutase_a/b/a-I/II/III"/>
</dbReference>
<accession>A0AAF0QQY2</accession>
<dbReference type="GO" id="GO:0005829">
    <property type="term" value="C:cytosol"/>
    <property type="evidence" value="ECO:0007669"/>
    <property type="project" value="TreeGrafter"/>
</dbReference>
<organism evidence="6 7">
    <name type="scientific">Solanum verrucosum</name>
    <dbReference type="NCBI Taxonomy" id="315347"/>
    <lineage>
        <taxon>Eukaryota</taxon>
        <taxon>Viridiplantae</taxon>
        <taxon>Streptophyta</taxon>
        <taxon>Embryophyta</taxon>
        <taxon>Tracheophyta</taxon>
        <taxon>Spermatophyta</taxon>
        <taxon>Magnoliopsida</taxon>
        <taxon>eudicotyledons</taxon>
        <taxon>Gunneridae</taxon>
        <taxon>Pentapetalae</taxon>
        <taxon>asterids</taxon>
        <taxon>lamiids</taxon>
        <taxon>Solanales</taxon>
        <taxon>Solanaceae</taxon>
        <taxon>Solanoideae</taxon>
        <taxon>Solaneae</taxon>
        <taxon>Solanum</taxon>
    </lineage>
</organism>
<dbReference type="SUPFAM" id="SSF53738">
    <property type="entry name" value="Phosphoglucomutase, first 3 domains"/>
    <property type="match status" value="1"/>
</dbReference>
<evidence type="ECO:0000256" key="2">
    <source>
        <dbReference type="ARBA" id="ARBA00022723"/>
    </source>
</evidence>
<dbReference type="Gene3D" id="3.40.120.10">
    <property type="entry name" value="Alpha-D-Glucose-1,6-Bisphosphate, subunit A, domain 3"/>
    <property type="match status" value="1"/>
</dbReference>
<sequence>APHTSITHSSFQIFRLKKMANFKVSRVETTPFEGQKPGTSGLRKKVKVFIQPHYLQNFVQATFNALGADRVEGATLVVSGDGRYYSKDAIQIITKMAAANGVRRVWIGQNGLLSTPAVSAVVRERVGADEKEYDLVAPSIQSYPIFSDFDHCPAVRSRFPSTSTLFRGFQAALGHFFKEIFYCQHHAETLS</sequence>
<evidence type="ECO:0000313" key="7">
    <source>
        <dbReference type="Proteomes" id="UP001234989"/>
    </source>
</evidence>
<dbReference type="GO" id="GO:0004614">
    <property type="term" value="F:phosphoglucomutase activity"/>
    <property type="evidence" value="ECO:0007669"/>
    <property type="project" value="InterPro"/>
</dbReference>
<feature type="non-terminal residue" evidence="6">
    <location>
        <position position="1"/>
    </location>
</feature>
<dbReference type="InterPro" id="IPR045244">
    <property type="entry name" value="PGM"/>
</dbReference>
<dbReference type="GO" id="GO:0046872">
    <property type="term" value="F:metal ion binding"/>
    <property type="evidence" value="ECO:0007669"/>
    <property type="project" value="UniProtKB-KW"/>
</dbReference>
<name>A0AAF0QQY2_SOLVR</name>
<keyword evidence="3" id="KW-0460">Magnesium</keyword>